<dbReference type="Proteomes" id="UP000266841">
    <property type="component" value="Unassembled WGS sequence"/>
</dbReference>
<dbReference type="AlphaFoldDB" id="K0S3Y3"/>
<dbReference type="EMBL" id="AGNL01020702">
    <property type="protein sequence ID" value="EJK60768.1"/>
    <property type="molecule type" value="Genomic_DNA"/>
</dbReference>
<protein>
    <submittedName>
        <fullName evidence="2">Uncharacterized protein</fullName>
    </submittedName>
</protein>
<organism evidence="2 3">
    <name type="scientific">Thalassiosira oceanica</name>
    <name type="common">Marine diatom</name>
    <dbReference type="NCBI Taxonomy" id="159749"/>
    <lineage>
        <taxon>Eukaryota</taxon>
        <taxon>Sar</taxon>
        <taxon>Stramenopiles</taxon>
        <taxon>Ochrophyta</taxon>
        <taxon>Bacillariophyta</taxon>
        <taxon>Coscinodiscophyceae</taxon>
        <taxon>Thalassiosirophycidae</taxon>
        <taxon>Thalassiosirales</taxon>
        <taxon>Thalassiosiraceae</taxon>
        <taxon>Thalassiosira</taxon>
    </lineage>
</organism>
<feature type="compositionally biased region" description="Basic and acidic residues" evidence="1">
    <location>
        <begin position="187"/>
        <end position="201"/>
    </location>
</feature>
<proteinExistence type="predicted"/>
<evidence type="ECO:0000313" key="3">
    <source>
        <dbReference type="Proteomes" id="UP000266841"/>
    </source>
</evidence>
<sequence>MGGGLCHVSSLLSPAASPLPDESDAAADEFLRIIGLLAASLASLYPGDDPPASAADVAYVHLYLSEMSPLRPDQRTLPVVLRDAPAPQPGVRGGRPGRPAGGTAGHDGLRRPEGVGGVHAPRGPGSRRGRRRGGEGEGGDAVRARPPPGRDTRPPALPPRPVRLVVGARVHRPVLPGERPAVVAGPRRGDDRAGPRDDVARRARGGGRRGVGGPAPPELEERRVRPRRPGGR</sequence>
<feature type="compositionally biased region" description="Gly residues" evidence="1">
    <location>
        <begin position="91"/>
        <end position="105"/>
    </location>
</feature>
<feature type="region of interest" description="Disordered" evidence="1">
    <location>
        <begin position="83"/>
        <end position="232"/>
    </location>
</feature>
<evidence type="ECO:0000256" key="1">
    <source>
        <dbReference type="SAM" id="MobiDB-lite"/>
    </source>
</evidence>
<feature type="compositionally biased region" description="Basic and acidic residues" evidence="1">
    <location>
        <begin position="132"/>
        <end position="153"/>
    </location>
</feature>
<comment type="caution">
    <text evidence="2">The sequence shown here is derived from an EMBL/GenBank/DDBJ whole genome shotgun (WGS) entry which is preliminary data.</text>
</comment>
<accession>K0S3Y3</accession>
<name>K0S3Y3_THAOC</name>
<reference evidence="2 3" key="1">
    <citation type="journal article" date="2012" name="Genome Biol.">
        <title>Genome and low-iron response of an oceanic diatom adapted to chronic iron limitation.</title>
        <authorList>
            <person name="Lommer M."/>
            <person name="Specht M."/>
            <person name="Roy A.S."/>
            <person name="Kraemer L."/>
            <person name="Andreson R."/>
            <person name="Gutowska M.A."/>
            <person name="Wolf J."/>
            <person name="Bergner S.V."/>
            <person name="Schilhabel M.B."/>
            <person name="Klostermeier U.C."/>
            <person name="Beiko R.G."/>
            <person name="Rosenstiel P."/>
            <person name="Hippler M."/>
            <person name="Laroche J."/>
        </authorList>
    </citation>
    <scope>NUCLEOTIDE SEQUENCE [LARGE SCALE GENOMIC DNA]</scope>
    <source>
        <strain evidence="2 3">CCMP1005</strain>
    </source>
</reference>
<feature type="non-terminal residue" evidence="2">
    <location>
        <position position="232"/>
    </location>
</feature>
<gene>
    <name evidence="2" type="ORF">THAOC_18822</name>
</gene>
<evidence type="ECO:0000313" key="2">
    <source>
        <dbReference type="EMBL" id="EJK60768.1"/>
    </source>
</evidence>
<keyword evidence="3" id="KW-1185">Reference proteome</keyword>